<dbReference type="KEGG" id="buu:WS70_10595"/>
<dbReference type="InterPro" id="IPR047661">
    <property type="entry name" value="IstB"/>
</dbReference>
<dbReference type="SMART" id="SM00382">
    <property type="entry name" value="AAA"/>
    <property type="match status" value="1"/>
</dbReference>
<keyword evidence="6" id="KW-1185">Reference proteome</keyword>
<organism evidence="5 6">
    <name type="scientific">Burkholderia mayonis</name>
    <dbReference type="NCBI Taxonomy" id="1385591"/>
    <lineage>
        <taxon>Bacteria</taxon>
        <taxon>Pseudomonadati</taxon>
        <taxon>Pseudomonadota</taxon>
        <taxon>Betaproteobacteria</taxon>
        <taxon>Burkholderiales</taxon>
        <taxon>Burkholderiaceae</taxon>
        <taxon>Burkholderia</taxon>
        <taxon>pseudomallei group</taxon>
    </lineage>
</organism>
<gene>
    <name evidence="5" type="ORF">WS70_10595</name>
</gene>
<protein>
    <submittedName>
        <fullName evidence="5">ATP-binding protein</fullName>
    </submittedName>
</protein>
<dbReference type="RefSeq" id="WP_059471300.1">
    <property type="nucleotide sequence ID" value="NZ_CP013386.1"/>
</dbReference>
<evidence type="ECO:0000256" key="3">
    <source>
        <dbReference type="ARBA" id="ARBA00022840"/>
    </source>
</evidence>
<dbReference type="GO" id="GO:0006260">
    <property type="term" value="P:DNA replication"/>
    <property type="evidence" value="ECO:0007669"/>
    <property type="project" value="TreeGrafter"/>
</dbReference>
<evidence type="ECO:0000256" key="2">
    <source>
        <dbReference type="ARBA" id="ARBA00022741"/>
    </source>
</evidence>
<dbReference type="AlphaFoldDB" id="A0A1B4FET8"/>
<dbReference type="InterPro" id="IPR002611">
    <property type="entry name" value="IstB_ATP-bd"/>
</dbReference>
<dbReference type="Proteomes" id="UP000062519">
    <property type="component" value="Chromosome 1"/>
</dbReference>
<keyword evidence="3 5" id="KW-0067">ATP-binding</keyword>
<evidence type="ECO:0000313" key="5">
    <source>
        <dbReference type="EMBL" id="AOJ02220.1"/>
    </source>
</evidence>
<dbReference type="PANTHER" id="PTHR30050">
    <property type="entry name" value="CHROMOSOMAL REPLICATION INITIATOR PROTEIN DNAA"/>
    <property type="match status" value="1"/>
</dbReference>
<dbReference type="InterPro" id="IPR027417">
    <property type="entry name" value="P-loop_NTPase"/>
</dbReference>
<dbReference type="InterPro" id="IPR028350">
    <property type="entry name" value="DNAC/IstB-like"/>
</dbReference>
<dbReference type="GO" id="GO:0005524">
    <property type="term" value="F:ATP binding"/>
    <property type="evidence" value="ECO:0007669"/>
    <property type="project" value="UniProtKB-KW"/>
</dbReference>
<comment type="similarity">
    <text evidence="1">Belongs to the IS21/IS1162 putative ATP-binding protein family.</text>
</comment>
<keyword evidence="2" id="KW-0547">Nucleotide-binding</keyword>
<evidence type="ECO:0000313" key="6">
    <source>
        <dbReference type="Proteomes" id="UP000062519"/>
    </source>
</evidence>
<dbReference type="NCBIfam" id="NF038214">
    <property type="entry name" value="IS21_help_AAA"/>
    <property type="match status" value="1"/>
</dbReference>
<evidence type="ECO:0000259" key="4">
    <source>
        <dbReference type="SMART" id="SM00382"/>
    </source>
</evidence>
<evidence type="ECO:0000256" key="1">
    <source>
        <dbReference type="ARBA" id="ARBA00008059"/>
    </source>
</evidence>
<proteinExistence type="inferred from homology"/>
<dbReference type="CDD" id="cd00009">
    <property type="entry name" value="AAA"/>
    <property type="match status" value="1"/>
</dbReference>
<dbReference type="SUPFAM" id="SSF52540">
    <property type="entry name" value="P-loop containing nucleoside triphosphate hydrolases"/>
    <property type="match status" value="1"/>
</dbReference>
<dbReference type="PIRSF" id="PIRSF003073">
    <property type="entry name" value="DNAC_TnpB_IstB"/>
    <property type="match status" value="1"/>
</dbReference>
<reference evidence="5 6" key="1">
    <citation type="submission" date="2015-12" db="EMBL/GenBank/DDBJ databases">
        <title>Diversity of Burkholderia near neighbor genomes.</title>
        <authorList>
            <person name="Sahl J."/>
            <person name="Wagner D."/>
            <person name="Keim P."/>
        </authorList>
    </citation>
    <scope>NUCLEOTIDE SEQUENCE [LARGE SCALE GENOMIC DNA]</scope>
    <source>
        <strain evidence="5 6">BDU6</strain>
    </source>
</reference>
<dbReference type="InterPro" id="IPR003593">
    <property type="entry name" value="AAA+_ATPase"/>
</dbReference>
<accession>A0A1B4FET8</accession>
<sequence length="260" mass="29134">MNPIPELSPMLKQLRLSGILDSLEQRNRQAIDGKLAYTEFLALLIQDEIARREHKKLSTRLARASFRPGKTLESFDFDRLPKLNRAVIQDLATGRYLQENANVLIAGPTGVGKSHLAQALGHCAARQGHDVLFLTQTKLLNTLHAARAVGNYERRLQQLVRVPLIIVDDFALKPITAPHDEAFHDLVAERYERRGSLVLTSNLDFSEWGDAFPANRMLGAATLDRLRHGAYRIILDGDSYRVPKSMPESPVSGIEKRGKN</sequence>
<feature type="domain" description="AAA+ ATPase" evidence="4">
    <location>
        <begin position="99"/>
        <end position="232"/>
    </location>
</feature>
<dbReference type="Gene3D" id="3.40.50.300">
    <property type="entry name" value="P-loop containing nucleotide triphosphate hydrolases"/>
    <property type="match status" value="1"/>
</dbReference>
<name>A0A1B4FET8_9BURK</name>
<dbReference type="Pfam" id="PF01695">
    <property type="entry name" value="IstB_IS21"/>
    <property type="match status" value="1"/>
</dbReference>
<dbReference type="EMBL" id="CP013386">
    <property type="protein sequence ID" value="AOJ02220.1"/>
    <property type="molecule type" value="Genomic_DNA"/>
</dbReference>
<dbReference type="PANTHER" id="PTHR30050:SF4">
    <property type="entry name" value="ATP-BINDING PROTEIN RV3427C IN INSERTION SEQUENCE-RELATED"/>
    <property type="match status" value="1"/>
</dbReference>